<feature type="transmembrane region" description="Helical" evidence="7">
    <location>
        <begin position="87"/>
        <end position="106"/>
    </location>
</feature>
<dbReference type="Gene3D" id="1.10.3720.10">
    <property type="entry name" value="MetI-like"/>
    <property type="match status" value="1"/>
</dbReference>
<comment type="subcellular location">
    <subcellularLocation>
        <location evidence="1 7">Cell membrane</location>
        <topology evidence="1 7">Multi-pass membrane protein</topology>
    </subcellularLocation>
</comment>
<dbReference type="InterPro" id="IPR000515">
    <property type="entry name" value="MetI-like"/>
</dbReference>
<evidence type="ECO:0000313" key="9">
    <source>
        <dbReference type="EMBL" id="MFC5722306.1"/>
    </source>
</evidence>
<name>A0ABW0Z0R8_9ACTN</name>
<keyword evidence="6 7" id="KW-0472">Membrane</keyword>
<reference evidence="10" key="1">
    <citation type="journal article" date="2019" name="Int. J. Syst. Evol. Microbiol.">
        <title>The Global Catalogue of Microorganisms (GCM) 10K type strain sequencing project: providing services to taxonomists for standard genome sequencing and annotation.</title>
        <authorList>
            <consortium name="The Broad Institute Genomics Platform"/>
            <consortium name="The Broad Institute Genome Sequencing Center for Infectious Disease"/>
            <person name="Wu L."/>
            <person name="Ma J."/>
        </authorList>
    </citation>
    <scope>NUCLEOTIDE SEQUENCE [LARGE SCALE GENOMIC DNA]</scope>
    <source>
        <strain evidence="10">CGMCC 4.7304</strain>
    </source>
</reference>
<proteinExistence type="inferred from homology"/>
<feature type="transmembrane region" description="Helical" evidence="7">
    <location>
        <begin position="185"/>
        <end position="202"/>
    </location>
</feature>
<gene>
    <name evidence="9" type="ORF">ACFP1Z_19250</name>
</gene>
<feature type="transmembrane region" description="Helical" evidence="7">
    <location>
        <begin position="118"/>
        <end position="139"/>
    </location>
</feature>
<comment type="caution">
    <text evidence="9">The sequence shown here is derived from an EMBL/GenBank/DDBJ whole genome shotgun (WGS) entry which is preliminary data.</text>
</comment>
<keyword evidence="3" id="KW-1003">Cell membrane</keyword>
<dbReference type="PANTHER" id="PTHR30151:SF25">
    <property type="entry name" value="TAURINE TRANSPORT SYSTEM PERMEASE PROTEIN TAUC"/>
    <property type="match status" value="1"/>
</dbReference>
<feature type="transmembrane region" description="Helical" evidence="7">
    <location>
        <begin position="145"/>
        <end position="164"/>
    </location>
</feature>
<dbReference type="SUPFAM" id="SSF161098">
    <property type="entry name" value="MetI-like"/>
    <property type="match status" value="1"/>
</dbReference>
<evidence type="ECO:0000259" key="8">
    <source>
        <dbReference type="PROSITE" id="PS50928"/>
    </source>
</evidence>
<organism evidence="9 10">
    <name type="scientific">Streptomyces gamaensis</name>
    <dbReference type="NCBI Taxonomy" id="1763542"/>
    <lineage>
        <taxon>Bacteria</taxon>
        <taxon>Bacillati</taxon>
        <taxon>Actinomycetota</taxon>
        <taxon>Actinomycetes</taxon>
        <taxon>Kitasatosporales</taxon>
        <taxon>Streptomycetaceae</taxon>
        <taxon>Streptomyces</taxon>
    </lineage>
</organism>
<evidence type="ECO:0000256" key="4">
    <source>
        <dbReference type="ARBA" id="ARBA00022692"/>
    </source>
</evidence>
<comment type="similarity">
    <text evidence="7">Belongs to the binding-protein-dependent transport system permease family.</text>
</comment>
<keyword evidence="5 7" id="KW-1133">Transmembrane helix</keyword>
<dbReference type="PANTHER" id="PTHR30151">
    <property type="entry name" value="ALKANE SULFONATE ABC TRANSPORTER-RELATED, MEMBRANE SUBUNIT"/>
    <property type="match status" value="1"/>
</dbReference>
<evidence type="ECO:0000256" key="3">
    <source>
        <dbReference type="ARBA" id="ARBA00022475"/>
    </source>
</evidence>
<evidence type="ECO:0000256" key="2">
    <source>
        <dbReference type="ARBA" id="ARBA00022448"/>
    </source>
</evidence>
<feature type="domain" description="ABC transmembrane type-1" evidence="8">
    <location>
        <begin position="79"/>
        <end position="263"/>
    </location>
</feature>
<evidence type="ECO:0000256" key="7">
    <source>
        <dbReference type="RuleBase" id="RU363032"/>
    </source>
</evidence>
<feature type="transmembrane region" description="Helical" evidence="7">
    <location>
        <begin position="242"/>
        <end position="262"/>
    </location>
</feature>
<keyword evidence="4 7" id="KW-0812">Transmembrane</keyword>
<evidence type="ECO:0000256" key="6">
    <source>
        <dbReference type="ARBA" id="ARBA00023136"/>
    </source>
</evidence>
<keyword evidence="2 7" id="KW-0813">Transport</keyword>
<evidence type="ECO:0000256" key="5">
    <source>
        <dbReference type="ARBA" id="ARBA00022989"/>
    </source>
</evidence>
<dbReference type="CDD" id="cd06261">
    <property type="entry name" value="TM_PBP2"/>
    <property type="match status" value="1"/>
</dbReference>
<dbReference type="PROSITE" id="PS50928">
    <property type="entry name" value="ABC_TM1"/>
    <property type="match status" value="1"/>
</dbReference>
<evidence type="ECO:0000313" key="10">
    <source>
        <dbReference type="Proteomes" id="UP001596083"/>
    </source>
</evidence>
<dbReference type="EMBL" id="JBHSPB010000011">
    <property type="protein sequence ID" value="MFC5722306.1"/>
    <property type="molecule type" value="Genomic_DNA"/>
</dbReference>
<accession>A0ABW0Z0R8</accession>
<protein>
    <submittedName>
        <fullName evidence="9">ABC transporter permease</fullName>
    </submittedName>
</protein>
<evidence type="ECO:0000256" key="1">
    <source>
        <dbReference type="ARBA" id="ARBA00004651"/>
    </source>
</evidence>
<sequence length="307" mass="32296">MSTHTAAAREQAVRTAVAQARKDAARSLIPAVALPLLLLGGWEAAARTGVVDALLFPPPTRIVGRLAAMAADGELGEHVAATLGRLLPGYALGTLGGAAAGFAMGVSRTVRAALGPLFAALYCVPKTATLPLLLLVFGLTETPRVLSVAITVFFVMQINTLAGVRQIDPRMLQTARSYGASGLRLLRFVLLPGALPAMLTGLRTAIGLGVVVVVAVEFVASERGLGFLIWNSWTLFQPDRMYVGLLTVALLGAVLAAAVTVAERWLVPWRAVRPPLLARWRVLLRAGTSRPLKNVNPTAVTGIDPLP</sequence>
<dbReference type="Proteomes" id="UP001596083">
    <property type="component" value="Unassembled WGS sequence"/>
</dbReference>
<dbReference type="RefSeq" id="WP_390317690.1">
    <property type="nucleotide sequence ID" value="NZ_JBHSPB010000011.1"/>
</dbReference>
<dbReference type="InterPro" id="IPR035906">
    <property type="entry name" value="MetI-like_sf"/>
</dbReference>
<keyword evidence="10" id="KW-1185">Reference proteome</keyword>
<dbReference type="Pfam" id="PF00528">
    <property type="entry name" value="BPD_transp_1"/>
    <property type="match status" value="1"/>
</dbReference>